<keyword evidence="3" id="KW-1185">Reference proteome</keyword>
<dbReference type="Proteomes" id="UP000280685">
    <property type="component" value="Chromosome 6"/>
</dbReference>
<evidence type="ECO:0000313" key="3">
    <source>
        <dbReference type="Proteomes" id="UP000280685"/>
    </source>
</evidence>
<evidence type="ECO:0000256" key="1">
    <source>
        <dbReference type="SAM" id="MobiDB-lite"/>
    </source>
</evidence>
<evidence type="ECO:0000313" key="2">
    <source>
        <dbReference type="EMBL" id="VBB84656.1"/>
    </source>
</evidence>
<organism evidence="2 3">
    <name type="scientific">Podospora comata</name>
    <dbReference type="NCBI Taxonomy" id="48703"/>
    <lineage>
        <taxon>Eukaryota</taxon>
        <taxon>Fungi</taxon>
        <taxon>Dikarya</taxon>
        <taxon>Ascomycota</taxon>
        <taxon>Pezizomycotina</taxon>
        <taxon>Sordariomycetes</taxon>
        <taxon>Sordariomycetidae</taxon>
        <taxon>Sordariales</taxon>
        <taxon>Podosporaceae</taxon>
        <taxon>Podospora</taxon>
    </lineage>
</organism>
<gene>
    <name evidence="2" type="ORF">PODCO_609212</name>
</gene>
<feature type="region of interest" description="Disordered" evidence="1">
    <location>
        <begin position="1"/>
        <end position="31"/>
    </location>
</feature>
<dbReference type="EMBL" id="LR026969">
    <property type="protein sequence ID" value="VBB84656.1"/>
    <property type="molecule type" value="Genomic_DNA"/>
</dbReference>
<protein>
    <recommendedName>
        <fullName evidence="4">NACHT-NTPase and P-loop NTPases N-terminal domain-containing protein</fullName>
    </recommendedName>
</protein>
<feature type="compositionally biased region" description="Low complexity" evidence="1">
    <location>
        <begin position="1"/>
        <end position="18"/>
    </location>
</feature>
<name>A0ABY6SIW3_PODCO</name>
<proteinExistence type="predicted"/>
<accession>A0ABY6SIW3</accession>
<reference evidence="2" key="1">
    <citation type="submission" date="2018-02" db="EMBL/GenBank/DDBJ databases">
        <authorList>
            <person name="Silar P."/>
        </authorList>
    </citation>
    <scope>NUCLEOTIDE SEQUENCE [LARGE SCALE GENOMIC DNA]</scope>
    <source>
        <strain evidence="2">T</strain>
    </source>
</reference>
<evidence type="ECO:0008006" key="4">
    <source>
        <dbReference type="Google" id="ProtNLM"/>
    </source>
</evidence>
<sequence length="151" mass="16919">MIELFTSPHPFFSSSTSSIPVRQPQHSLNSPQTHSIANFCDEVVTLVGALKEQLDVICDANIQLSSPRSKQARQDAKEILHMLKSNSAEVHERGKEIHHVTSLFRTQTLEDEKGLKGLIELLDAAVTEFMLYDAISKKMEEILVKGTFKQS</sequence>